<organism evidence="2 3">
    <name type="scientific">Punica granatum</name>
    <name type="common">Pomegranate</name>
    <dbReference type="NCBI Taxonomy" id="22663"/>
    <lineage>
        <taxon>Eukaryota</taxon>
        <taxon>Viridiplantae</taxon>
        <taxon>Streptophyta</taxon>
        <taxon>Embryophyta</taxon>
        <taxon>Tracheophyta</taxon>
        <taxon>Spermatophyta</taxon>
        <taxon>Magnoliopsida</taxon>
        <taxon>eudicotyledons</taxon>
        <taxon>Gunneridae</taxon>
        <taxon>Pentapetalae</taxon>
        <taxon>rosids</taxon>
        <taxon>malvids</taxon>
        <taxon>Myrtales</taxon>
        <taxon>Lythraceae</taxon>
        <taxon>Punica</taxon>
    </lineage>
</organism>
<keyword evidence="1" id="KW-0732">Signal</keyword>
<feature type="chain" id="PRO_5014158443" evidence="1">
    <location>
        <begin position="20"/>
        <end position="118"/>
    </location>
</feature>
<evidence type="ECO:0000256" key="1">
    <source>
        <dbReference type="SAM" id="SignalP"/>
    </source>
</evidence>
<accession>A0A2I0JFG0</accession>
<keyword evidence="3" id="KW-1185">Reference proteome</keyword>
<dbReference type="Proteomes" id="UP000233551">
    <property type="component" value="Unassembled WGS sequence"/>
</dbReference>
<evidence type="ECO:0000313" key="2">
    <source>
        <dbReference type="EMBL" id="PKI54974.1"/>
    </source>
</evidence>
<name>A0A2I0JFG0_PUNGR</name>
<gene>
    <name evidence="2" type="ORF">CRG98_024646</name>
</gene>
<evidence type="ECO:0000313" key="3">
    <source>
        <dbReference type="Proteomes" id="UP000233551"/>
    </source>
</evidence>
<dbReference type="EMBL" id="PGOL01001733">
    <property type="protein sequence ID" value="PKI54974.1"/>
    <property type="molecule type" value="Genomic_DNA"/>
</dbReference>
<dbReference type="AlphaFoldDB" id="A0A2I0JFG0"/>
<comment type="caution">
    <text evidence="2">The sequence shown here is derived from an EMBL/GenBank/DDBJ whole genome shotgun (WGS) entry which is preliminary data.</text>
</comment>
<protein>
    <submittedName>
        <fullName evidence="2">Uncharacterized protein</fullName>
    </submittedName>
</protein>
<feature type="signal peptide" evidence="1">
    <location>
        <begin position="1"/>
        <end position="19"/>
    </location>
</feature>
<sequence>MLRGLMVAALSGLIHQQLAEVTQPPLPRQPYVAIDLHQLLDPHDYGSKEGEGRSCPLPAASLAAVCLLTTFRTSSMPLPLYNKEVFQTAMFECQNKTDSKTETILIKTLQISMRIGHK</sequence>
<proteinExistence type="predicted"/>
<reference evidence="2 3" key="1">
    <citation type="submission" date="2017-11" db="EMBL/GenBank/DDBJ databases">
        <title>De-novo sequencing of pomegranate (Punica granatum L.) genome.</title>
        <authorList>
            <person name="Akparov Z."/>
            <person name="Amiraslanov A."/>
            <person name="Hajiyeva S."/>
            <person name="Abbasov M."/>
            <person name="Kaur K."/>
            <person name="Hamwieh A."/>
            <person name="Solovyev V."/>
            <person name="Salamov A."/>
            <person name="Braich B."/>
            <person name="Kosarev P."/>
            <person name="Mahmoud A."/>
            <person name="Hajiyev E."/>
            <person name="Babayeva S."/>
            <person name="Izzatullayeva V."/>
            <person name="Mammadov A."/>
            <person name="Mammadov A."/>
            <person name="Sharifova S."/>
            <person name="Ojaghi J."/>
            <person name="Eynullazada K."/>
            <person name="Bayramov B."/>
            <person name="Abdulazimova A."/>
            <person name="Shahmuradov I."/>
        </authorList>
    </citation>
    <scope>NUCLEOTIDE SEQUENCE [LARGE SCALE GENOMIC DNA]</scope>
    <source>
        <strain evidence="3">cv. AG2017</strain>
        <tissue evidence="2">Leaf</tissue>
    </source>
</reference>